<feature type="region of interest" description="Disordered" evidence="3">
    <location>
        <begin position="214"/>
        <end position="247"/>
    </location>
</feature>
<dbReference type="InterPro" id="IPR027474">
    <property type="entry name" value="L-asparaginase_N"/>
</dbReference>
<organism evidence="6 7">
    <name type="scientific">Brevibacterium yomogidense</name>
    <dbReference type="NCBI Taxonomy" id="946573"/>
    <lineage>
        <taxon>Bacteria</taxon>
        <taxon>Bacillati</taxon>
        <taxon>Actinomycetota</taxon>
        <taxon>Actinomycetes</taxon>
        <taxon>Micrococcales</taxon>
        <taxon>Brevibacteriaceae</taxon>
        <taxon>Brevibacterium</taxon>
    </lineage>
</organism>
<accession>A0A1X6WTQ8</accession>
<protein>
    <submittedName>
        <fullName evidence="6">L-asparaginase</fullName>
        <ecNumber evidence="6">3.5.1.1</ecNumber>
    </submittedName>
</protein>
<dbReference type="PANTHER" id="PTHR11707">
    <property type="entry name" value="L-ASPARAGINASE"/>
    <property type="match status" value="1"/>
</dbReference>
<sequence length="363" mass="36943">MSAPRLHIIALGGTIASAPQTDAASGVMPTIGAEQIAAAAQLDTLTLEDEPPLVTFEQLAQVGSGSITLTHLFDAVRSIRRAAADGADGVVLTQGTDTLEDSAFVLALLNDAGIPVVLTGAMRNPSLPGADGGANVRSAARTALDPRMKELAADRRLAAALVFADEVFDPLSVTKAHTTSVAAFQAGLGQGPLGWVSEDRLVLPHAPAASRAVPGWSVPDLSVPDQSVPDQSVPEAPTSDQPTPEPAPAFPRVAVLEVGLDDDLSLVEELAEAGYAGCVLAGVGGGHVPQSTVARVAAVAAEVPVVLASRTGAGATLERTYGYPGAEIDLLGRGLVPAGTLNARKARLALILALHFGTDFPVL</sequence>
<feature type="domain" description="Asparaginase/glutaminase C-terminal" evidence="5">
    <location>
        <begin position="252"/>
        <end position="359"/>
    </location>
</feature>
<keyword evidence="7" id="KW-1185">Reference proteome</keyword>
<name>A0A1X6WTQ8_9MICO</name>
<dbReference type="InterPro" id="IPR027473">
    <property type="entry name" value="L-asparaginase_C"/>
</dbReference>
<evidence type="ECO:0000313" key="6">
    <source>
        <dbReference type="EMBL" id="SLM88460.1"/>
    </source>
</evidence>
<evidence type="ECO:0000256" key="3">
    <source>
        <dbReference type="SAM" id="MobiDB-lite"/>
    </source>
</evidence>
<feature type="binding site" evidence="2">
    <location>
        <begin position="96"/>
        <end position="97"/>
    </location>
    <ligand>
        <name>substrate</name>
    </ligand>
</feature>
<evidence type="ECO:0000259" key="5">
    <source>
        <dbReference type="Pfam" id="PF17763"/>
    </source>
</evidence>
<dbReference type="InterPro" id="IPR006034">
    <property type="entry name" value="Asparaginase/glutaminase-like"/>
</dbReference>
<dbReference type="InterPro" id="IPR036152">
    <property type="entry name" value="Asp/glu_Ase-like_sf"/>
</dbReference>
<gene>
    <name evidence="6" type="ORF">FM105_00365</name>
</gene>
<dbReference type="SMART" id="SM00870">
    <property type="entry name" value="Asparaginase"/>
    <property type="match status" value="1"/>
</dbReference>
<feature type="domain" description="L-asparaginase N-terminal" evidence="4">
    <location>
        <begin position="5"/>
        <end position="203"/>
    </location>
</feature>
<keyword evidence="6" id="KW-0378">Hydrolase</keyword>
<dbReference type="AlphaFoldDB" id="A0A1X6WTQ8"/>
<feature type="binding site" evidence="2">
    <location>
        <position position="64"/>
    </location>
    <ligand>
        <name>substrate</name>
    </ligand>
</feature>
<dbReference type="InterPro" id="IPR037152">
    <property type="entry name" value="L-asparaginase_N_sf"/>
</dbReference>
<dbReference type="SUPFAM" id="SSF53774">
    <property type="entry name" value="Glutaminase/Asparaginase"/>
    <property type="match status" value="1"/>
</dbReference>
<dbReference type="EC" id="3.5.1.1" evidence="6"/>
<evidence type="ECO:0000256" key="1">
    <source>
        <dbReference type="PIRSR" id="PIRSR001220-1"/>
    </source>
</evidence>
<dbReference type="InterPro" id="IPR040919">
    <property type="entry name" value="Asparaginase_C"/>
</dbReference>
<evidence type="ECO:0000256" key="2">
    <source>
        <dbReference type="PIRSR" id="PIRSR001220-2"/>
    </source>
</evidence>
<dbReference type="RefSeq" id="WP_087003023.1">
    <property type="nucleotide sequence ID" value="NZ_FWFF01000001.1"/>
</dbReference>
<dbReference type="Gene3D" id="3.40.50.1170">
    <property type="entry name" value="L-asparaginase, N-terminal domain"/>
    <property type="match status" value="1"/>
</dbReference>
<dbReference type="Proteomes" id="UP000196581">
    <property type="component" value="Unassembled WGS sequence"/>
</dbReference>
<dbReference type="Pfam" id="PF17763">
    <property type="entry name" value="Asparaginase_C"/>
    <property type="match status" value="1"/>
</dbReference>
<dbReference type="GO" id="GO:0004067">
    <property type="term" value="F:asparaginase activity"/>
    <property type="evidence" value="ECO:0007669"/>
    <property type="project" value="UniProtKB-UniRule"/>
</dbReference>
<proteinExistence type="predicted"/>
<dbReference type="Gene3D" id="3.40.50.40">
    <property type="match status" value="1"/>
</dbReference>
<dbReference type="Pfam" id="PF00710">
    <property type="entry name" value="Asparaginase"/>
    <property type="match status" value="1"/>
</dbReference>
<feature type="active site" description="O-isoaspartyl threonine intermediate" evidence="1">
    <location>
        <position position="14"/>
    </location>
</feature>
<dbReference type="PIRSF" id="PIRSF500176">
    <property type="entry name" value="L_ASNase"/>
    <property type="match status" value="1"/>
</dbReference>
<dbReference type="EMBL" id="FWFF01000001">
    <property type="protein sequence ID" value="SLM88460.1"/>
    <property type="molecule type" value="Genomic_DNA"/>
</dbReference>
<evidence type="ECO:0000259" key="4">
    <source>
        <dbReference type="Pfam" id="PF00710"/>
    </source>
</evidence>
<reference evidence="7" key="1">
    <citation type="submission" date="2017-02" db="EMBL/GenBank/DDBJ databases">
        <authorList>
            <person name="Dridi B."/>
        </authorList>
    </citation>
    <scope>NUCLEOTIDE SEQUENCE [LARGE SCALE GENOMIC DNA]</scope>
    <source>
        <strain evidence="7">B Co 03.10</strain>
    </source>
</reference>
<dbReference type="PROSITE" id="PS51732">
    <property type="entry name" value="ASN_GLN_ASE_3"/>
    <property type="match status" value="1"/>
</dbReference>
<dbReference type="PRINTS" id="PR00139">
    <property type="entry name" value="ASNGLNASE"/>
</dbReference>
<dbReference type="PIRSF" id="PIRSF001220">
    <property type="entry name" value="L-ASNase_gatD"/>
    <property type="match status" value="1"/>
</dbReference>
<evidence type="ECO:0000313" key="7">
    <source>
        <dbReference type="Proteomes" id="UP000196581"/>
    </source>
</evidence>
<dbReference type="PANTHER" id="PTHR11707:SF28">
    <property type="entry name" value="60 KDA LYSOPHOSPHOLIPASE"/>
    <property type="match status" value="1"/>
</dbReference>